<dbReference type="PANTHER" id="PTHR21137">
    <property type="entry name" value="ODORANT RECEPTOR"/>
    <property type="match status" value="1"/>
</dbReference>
<keyword evidence="8 10" id="KW-0675">Receptor</keyword>
<evidence type="ECO:0000256" key="7">
    <source>
        <dbReference type="ARBA" id="ARBA00023136"/>
    </source>
</evidence>
<evidence type="ECO:0000256" key="2">
    <source>
        <dbReference type="ARBA" id="ARBA00022475"/>
    </source>
</evidence>
<evidence type="ECO:0000256" key="6">
    <source>
        <dbReference type="ARBA" id="ARBA00022989"/>
    </source>
</evidence>
<dbReference type="AlphaFoldDB" id="A0A6B9CKK4"/>
<dbReference type="GO" id="GO:0007165">
    <property type="term" value="P:signal transduction"/>
    <property type="evidence" value="ECO:0007669"/>
    <property type="project" value="UniProtKB-KW"/>
</dbReference>
<comment type="similarity">
    <text evidence="10">Belongs to the insect chemoreceptor superfamily. Heteromeric odorant receptor channel (TC 1.A.69) family.</text>
</comment>
<comment type="subcellular location">
    <subcellularLocation>
        <location evidence="1 10">Cell membrane</location>
        <topology evidence="1 10">Multi-pass membrane protein</topology>
    </subcellularLocation>
</comment>
<dbReference type="EMBL" id="MN616840">
    <property type="protein sequence ID" value="QGW50332.1"/>
    <property type="molecule type" value="mRNA"/>
</dbReference>
<keyword evidence="3 10" id="KW-0716">Sensory transduction</keyword>
<feature type="transmembrane region" description="Helical" evidence="10">
    <location>
        <begin position="303"/>
        <end position="326"/>
    </location>
</feature>
<keyword evidence="6 10" id="KW-1133">Transmembrane helix</keyword>
<protein>
    <recommendedName>
        <fullName evidence="10">Odorant receptor</fullName>
    </recommendedName>
</protein>
<keyword evidence="4 10" id="KW-0812">Transmembrane</keyword>
<dbReference type="GO" id="GO:0004984">
    <property type="term" value="F:olfactory receptor activity"/>
    <property type="evidence" value="ECO:0007669"/>
    <property type="project" value="InterPro"/>
</dbReference>
<evidence type="ECO:0000256" key="10">
    <source>
        <dbReference type="RuleBase" id="RU351113"/>
    </source>
</evidence>
<sequence>MGIFSSSDQSGFDVAIGPCRAVLNFLGAWVDPVEPQTTFALFRFFLSTSTMIIFSCLVQTIEVFRGWGDLNYVIEILIIDDIPICVAVMKFIVSFYNKDILKRLVVLMAKDWQSKYADEDWKIMWETAQFSRKLSLVCILLAEGTITAQCMVVLMFDLYSKDKKERPLYMHSYFPFNTQTSPNYEFTWFGQFMCTVYAASAFSSVDAFFGVLVLHLCGQLSVLKRNLKVLTHNDKENLDSDEFTRRIAALVDRHDHLNMFAKTLEDSFNLMFLPQMIGTSLAMCLQGYQLVVISTGSEEGLPLLQIFHMVYFTTCFSFSLFVYCFVAERLQFESTEIDYAAYQSEWYNWAPRDTRLLLLLMGRARKPLEITAGKFCVFSLGLYCSILKTCGGYVSMLLAVRRRLVQNQ</sequence>
<evidence type="ECO:0000256" key="5">
    <source>
        <dbReference type="ARBA" id="ARBA00022725"/>
    </source>
</evidence>
<keyword evidence="9 10" id="KW-0807">Transducer</keyword>
<name>A0A6B9CKK4_9HYME</name>
<dbReference type="GO" id="GO:0005886">
    <property type="term" value="C:plasma membrane"/>
    <property type="evidence" value="ECO:0007669"/>
    <property type="project" value="UniProtKB-SubCell"/>
</dbReference>
<proteinExistence type="evidence at transcript level"/>
<comment type="caution">
    <text evidence="10">Lacks conserved residue(s) required for the propagation of feature annotation.</text>
</comment>
<accession>A0A6B9CKK4</accession>
<dbReference type="GO" id="GO:0005549">
    <property type="term" value="F:odorant binding"/>
    <property type="evidence" value="ECO:0007669"/>
    <property type="project" value="InterPro"/>
</dbReference>
<feature type="transmembrane region" description="Helical" evidence="10">
    <location>
        <begin position="73"/>
        <end position="93"/>
    </location>
</feature>
<keyword evidence="2" id="KW-1003">Cell membrane</keyword>
<evidence type="ECO:0000256" key="4">
    <source>
        <dbReference type="ARBA" id="ARBA00022692"/>
    </source>
</evidence>
<dbReference type="PANTHER" id="PTHR21137:SF35">
    <property type="entry name" value="ODORANT RECEPTOR 19A-RELATED"/>
    <property type="match status" value="1"/>
</dbReference>
<reference evidence="11" key="1">
    <citation type="journal article" date="2019" name="Sci. Rep.">
        <title>Full-Length Transcriptome Survey and Expression Analysis of Parasitoid Wasp Chouioia cunea upon Exposure to 1-Dodecene.</title>
        <authorList>
            <person name="Pan L."/>
            <person name="Guo M."/>
            <person name="Jin X."/>
            <person name="Sun Z."/>
            <person name="Jiang H."/>
            <person name="Han J."/>
            <person name="Wang Y."/>
            <person name="Yan C."/>
            <person name="Li M."/>
        </authorList>
    </citation>
    <scope>NUCLEOTIDE SEQUENCE</scope>
</reference>
<evidence type="ECO:0000313" key="11">
    <source>
        <dbReference type="EMBL" id="QGW50332.1"/>
    </source>
</evidence>
<evidence type="ECO:0000256" key="3">
    <source>
        <dbReference type="ARBA" id="ARBA00022606"/>
    </source>
</evidence>
<keyword evidence="5 10" id="KW-0552">Olfaction</keyword>
<feature type="transmembrane region" description="Helical" evidence="10">
    <location>
        <begin position="268"/>
        <end position="291"/>
    </location>
</feature>
<feature type="transmembrane region" description="Helical" evidence="10">
    <location>
        <begin position="41"/>
        <end position="61"/>
    </location>
</feature>
<feature type="transmembrane region" description="Helical" evidence="10">
    <location>
        <begin position="196"/>
        <end position="218"/>
    </location>
</feature>
<dbReference type="InterPro" id="IPR004117">
    <property type="entry name" value="7tm6_olfct_rcpt"/>
</dbReference>
<evidence type="ECO:0000256" key="8">
    <source>
        <dbReference type="ARBA" id="ARBA00023170"/>
    </source>
</evidence>
<organism evidence="11">
    <name type="scientific">Chouioia cunea</name>
    <dbReference type="NCBI Taxonomy" id="1570515"/>
    <lineage>
        <taxon>Eukaryota</taxon>
        <taxon>Metazoa</taxon>
        <taxon>Ecdysozoa</taxon>
        <taxon>Arthropoda</taxon>
        <taxon>Hexapoda</taxon>
        <taxon>Insecta</taxon>
        <taxon>Pterygota</taxon>
        <taxon>Neoptera</taxon>
        <taxon>Endopterygota</taxon>
        <taxon>Hymenoptera</taxon>
        <taxon>Apocrita</taxon>
        <taxon>Proctotrupomorpha</taxon>
        <taxon>Chalcidoidea</taxon>
        <taxon>Eulophidae</taxon>
        <taxon>Tetrastichinae</taxon>
        <taxon>Chouioia</taxon>
    </lineage>
</organism>
<feature type="transmembrane region" description="Helical" evidence="10">
    <location>
        <begin position="134"/>
        <end position="156"/>
    </location>
</feature>
<dbReference type="Pfam" id="PF02949">
    <property type="entry name" value="7tm_6"/>
    <property type="match status" value="1"/>
</dbReference>
<keyword evidence="7 10" id="KW-0472">Membrane</keyword>
<evidence type="ECO:0000256" key="1">
    <source>
        <dbReference type="ARBA" id="ARBA00004651"/>
    </source>
</evidence>
<evidence type="ECO:0000256" key="9">
    <source>
        <dbReference type="ARBA" id="ARBA00023224"/>
    </source>
</evidence>